<evidence type="ECO:0000256" key="4">
    <source>
        <dbReference type="ARBA" id="ARBA00023159"/>
    </source>
</evidence>
<dbReference type="PANTHER" id="PTHR30346:SF29">
    <property type="entry name" value="LYSR SUBSTRATE-BINDING"/>
    <property type="match status" value="1"/>
</dbReference>
<evidence type="ECO:0000256" key="1">
    <source>
        <dbReference type="ARBA" id="ARBA00009437"/>
    </source>
</evidence>
<dbReference type="Gene3D" id="3.40.190.10">
    <property type="entry name" value="Periplasmic binding protein-like II"/>
    <property type="match status" value="2"/>
</dbReference>
<dbReference type="Pfam" id="PF03466">
    <property type="entry name" value="LysR_substrate"/>
    <property type="match status" value="1"/>
</dbReference>
<dbReference type="InterPro" id="IPR000847">
    <property type="entry name" value="LysR_HTH_N"/>
</dbReference>
<evidence type="ECO:0000313" key="8">
    <source>
        <dbReference type="Proteomes" id="UP000325466"/>
    </source>
</evidence>
<comment type="caution">
    <text evidence="7">The sequence shown here is derived from an EMBL/GenBank/DDBJ whole genome shotgun (WGS) entry which is preliminary data.</text>
</comment>
<dbReference type="InterPro" id="IPR036388">
    <property type="entry name" value="WH-like_DNA-bd_sf"/>
</dbReference>
<dbReference type="InterPro" id="IPR005119">
    <property type="entry name" value="LysR_subst-bd"/>
</dbReference>
<dbReference type="PANTHER" id="PTHR30346">
    <property type="entry name" value="TRANSCRIPTIONAL DUAL REGULATOR HCAR-RELATED"/>
    <property type="match status" value="1"/>
</dbReference>
<accession>A0ABQ0YRE9</accession>
<keyword evidence="2" id="KW-0805">Transcription regulation</keyword>
<feature type="domain" description="HTH lysR-type" evidence="6">
    <location>
        <begin position="2"/>
        <end position="59"/>
    </location>
</feature>
<dbReference type="InterPro" id="IPR036390">
    <property type="entry name" value="WH_DNA-bd_sf"/>
</dbReference>
<protein>
    <submittedName>
        <fullName evidence="7">LysR-family transcriptional regulator</fullName>
    </submittedName>
</protein>
<evidence type="ECO:0000313" key="7">
    <source>
        <dbReference type="EMBL" id="GES39169.1"/>
    </source>
</evidence>
<keyword evidence="5" id="KW-0804">Transcription</keyword>
<sequence length="296" mass="31149">MFDVDGLVALRALRDHGTVTEAASALGYTPSAVSQRVKRLERRLGAALTAPAGRRVVLTPAAQRLLDDAEPLLGQLESAFFRVSGSSRIAGAVTVAAFTTAIRAGIPAALASATMGRPDLSVRVVEADPVDAALRVATGRADVAVLHHWRSLPRVLPDTLVAEHVLDDGADVIVRADHPPALGETLSPQQLSSSDWVSTGEGTLCHEWLMSMFAGHGLRPRITCTSSDFDIHLDFVRAGLAAALVPRLGRRPLGPDLVAIPAPGAVRVVSVVRRAGQVDDPTLAHVVSHLRMSLGA</sequence>
<dbReference type="RefSeq" id="WP_043799223.1">
    <property type="nucleotide sequence ID" value="NZ_BAAAYP010000002.1"/>
</dbReference>
<dbReference type="Gene3D" id="1.10.10.10">
    <property type="entry name" value="Winged helix-like DNA-binding domain superfamily/Winged helix DNA-binding domain"/>
    <property type="match status" value="1"/>
</dbReference>
<keyword evidence="8" id="KW-1185">Reference proteome</keyword>
<dbReference type="Pfam" id="PF00126">
    <property type="entry name" value="HTH_1"/>
    <property type="match status" value="1"/>
</dbReference>
<name>A0ABQ0YRE9_9NOCA</name>
<keyword evidence="3" id="KW-0238">DNA-binding</keyword>
<proteinExistence type="inferred from homology"/>
<comment type="similarity">
    <text evidence="1">Belongs to the LysR transcriptional regulatory family.</text>
</comment>
<dbReference type="SUPFAM" id="SSF53850">
    <property type="entry name" value="Periplasmic binding protein-like II"/>
    <property type="match status" value="1"/>
</dbReference>
<dbReference type="SUPFAM" id="SSF46785">
    <property type="entry name" value="Winged helix' DNA-binding domain"/>
    <property type="match status" value="1"/>
</dbReference>
<organism evidence="7 8">
    <name type="scientific">Rhodococcus aetherivorans</name>
    <dbReference type="NCBI Taxonomy" id="191292"/>
    <lineage>
        <taxon>Bacteria</taxon>
        <taxon>Bacillati</taxon>
        <taxon>Actinomycetota</taxon>
        <taxon>Actinomycetes</taxon>
        <taxon>Mycobacteriales</taxon>
        <taxon>Nocardiaceae</taxon>
        <taxon>Rhodococcus</taxon>
    </lineage>
</organism>
<reference evidence="7 8" key="1">
    <citation type="journal article" date="2018" name="Biodegradation">
        <title>1,4-Dioxane degradation characteristics of Rhodococcus aetherivorans JCM 14343.</title>
        <authorList>
            <person name="Inoue D."/>
            <person name="Tsunoda T."/>
            <person name="Yamamoto N."/>
            <person name="Ike M."/>
            <person name="Sei K."/>
        </authorList>
    </citation>
    <scope>NUCLEOTIDE SEQUENCE [LARGE SCALE GENOMIC DNA]</scope>
    <source>
        <strain evidence="7 8">JCM 14343</strain>
    </source>
</reference>
<evidence type="ECO:0000256" key="2">
    <source>
        <dbReference type="ARBA" id="ARBA00023015"/>
    </source>
</evidence>
<evidence type="ECO:0000256" key="3">
    <source>
        <dbReference type="ARBA" id="ARBA00023125"/>
    </source>
</evidence>
<evidence type="ECO:0000256" key="5">
    <source>
        <dbReference type="ARBA" id="ARBA00023163"/>
    </source>
</evidence>
<dbReference type="Proteomes" id="UP000325466">
    <property type="component" value="Unassembled WGS sequence"/>
</dbReference>
<dbReference type="PROSITE" id="PS50931">
    <property type="entry name" value="HTH_LYSR"/>
    <property type="match status" value="1"/>
</dbReference>
<keyword evidence="4" id="KW-0010">Activator</keyword>
<evidence type="ECO:0000259" key="6">
    <source>
        <dbReference type="PROSITE" id="PS50931"/>
    </source>
</evidence>
<gene>
    <name evidence="7" type="ORF">RAJCM14343_4437</name>
</gene>
<dbReference type="EMBL" id="BLAH01000110">
    <property type="protein sequence ID" value="GES39169.1"/>
    <property type="molecule type" value="Genomic_DNA"/>
</dbReference>